<accession>A0ACA9MP85</accession>
<dbReference type="Proteomes" id="UP000789860">
    <property type="component" value="Unassembled WGS sequence"/>
</dbReference>
<organism evidence="1 2">
    <name type="scientific">Scutellospora calospora</name>
    <dbReference type="NCBI Taxonomy" id="85575"/>
    <lineage>
        <taxon>Eukaryota</taxon>
        <taxon>Fungi</taxon>
        <taxon>Fungi incertae sedis</taxon>
        <taxon>Mucoromycota</taxon>
        <taxon>Glomeromycotina</taxon>
        <taxon>Glomeromycetes</taxon>
        <taxon>Diversisporales</taxon>
        <taxon>Gigasporaceae</taxon>
        <taxon>Scutellospora</taxon>
    </lineage>
</organism>
<gene>
    <name evidence="1" type="ORF">SCALOS_LOCUS7004</name>
</gene>
<dbReference type="EMBL" id="CAJVPM010014791">
    <property type="protein sequence ID" value="CAG8603386.1"/>
    <property type="molecule type" value="Genomic_DNA"/>
</dbReference>
<feature type="non-terminal residue" evidence="1">
    <location>
        <position position="117"/>
    </location>
</feature>
<sequence length="117" mass="13789">MKLKKYYEITDRVITHIPKTILEEKILVASSKNKDSKQKEIQELNIFNSNNLNNLEQDTNHELDSSLSSNDSVQTRKRKKKNKSNYDELNNKKRKLDNFLDTDDLLKDNNLNISEYS</sequence>
<name>A0ACA9MP85_9GLOM</name>
<keyword evidence="2" id="KW-1185">Reference proteome</keyword>
<evidence type="ECO:0000313" key="1">
    <source>
        <dbReference type="EMBL" id="CAG8603386.1"/>
    </source>
</evidence>
<evidence type="ECO:0000313" key="2">
    <source>
        <dbReference type="Proteomes" id="UP000789860"/>
    </source>
</evidence>
<reference evidence="1" key="1">
    <citation type="submission" date="2021-06" db="EMBL/GenBank/DDBJ databases">
        <authorList>
            <person name="Kallberg Y."/>
            <person name="Tangrot J."/>
            <person name="Rosling A."/>
        </authorList>
    </citation>
    <scope>NUCLEOTIDE SEQUENCE</scope>
    <source>
        <strain evidence="1">AU212A</strain>
    </source>
</reference>
<proteinExistence type="predicted"/>
<comment type="caution">
    <text evidence="1">The sequence shown here is derived from an EMBL/GenBank/DDBJ whole genome shotgun (WGS) entry which is preliminary data.</text>
</comment>
<protein>
    <submittedName>
        <fullName evidence="1">5401_t:CDS:1</fullName>
    </submittedName>
</protein>